<evidence type="ECO:0000313" key="3">
    <source>
        <dbReference type="EMBL" id="KAA2252476.1"/>
    </source>
</evidence>
<feature type="compositionally biased region" description="Low complexity" evidence="1">
    <location>
        <begin position="1"/>
        <end position="10"/>
    </location>
</feature>
<gene>
    <name evidence="3" type="ORF">F0L68_35585</name>
</gene>
<dbReference type="InterPro" id="IPR010982">
    <property type="entry name" value="Lambda_DNA-bd_dom_sf"/>
</dbReference>
<dbReference type="PROSITE" id="PS50943">
    <property type="entry name" value="HTH_CROC1"/>
    <property type="match status" value="1"/>
</dbReference>
<dbReference type="Pfam" id="PF13560">
    <property type="entry name" value="HTH_31"/>
    <property type="match status" value="1"/>
</dbReference>
<evidence type="ECO:0000313" key="4">
    <source>
        <dbReference type="Proteomes" id="UP000323454"/>
    </source>
</evidence>
<dbReference type="CDD" id="cd00093">
    <property type="entry name" value="HTH_XRE"/>
    <property type="match status" value="1"/>
</dbReference>
<reference evidence="3 4" key="1">
    <citation type="submission" date="2019-09" db="EMBL/GenBank/DDBJ databases">
        <title>Goodfellowia gen. nov., a new genus of the Pseudonocardineae related to Actinoalloteichus, containing Goodfellowia coeruleoviolacea gen. nov., comb. nov. gen. nov., comb. nov.</title>
        <authorList>
            <person name="Labeda D."/>
        </authorList>
    </citation>
    <scope>NUCLEOTIDE SEQUENCE [LARGE SCALE GENOMIC DNA]</scope>
    <source>
        <strain evidence="3 4">AN110305</strain>
    </source>
</reference>
<keyword evidence="4" id="KW-1185">Reference proteome</keyword>
<dbReference type="InterPro" id="IPR001387">
    <property type="entry name" value="Cro/C1-type_HTH"/>
</dbReference>
<dbReference type="SUPFAM" id="SSF47413">
    <property type="entry name" value="lambda repressor-like DNA-binding domains"/>
    <property type="match status" value="1"/>
</dbReference>
<dbReference type="EMBL" id="VUOB01000075">
    <property type="protein sequence ID" value="KAA2252476.1"/>
    <property type="molecule type" value="Genomic_DNA"/>
</dbReference>
<reference evidence="3 4" key="2">
    <citation type="submission" date="2019-09" db="EMBL/GenBank/DDBJ databases">
        <authorList>
            <person name="Jin C."/>
        </authorList>
    </citation>
    <scope>NUCLEOTIDE SEQUENCE [LARGE SCALE GENOMIC DNA]</scope>
    <source>
        <strain evidence="3 4">AN110305</strain>
    </source>
</reference>
<evidence type="ECO:0000256" key="1">
    <source>
        <dbReference type="SAM" id="MobiDB-lite"/>
    </source>
</evidence>
<dbReference type="SMART" id="SM00530">
    <property type="entry name" value="HTH_XRE"/>
    <property type="match status" value="1"/>
</dbReference>
<organism evidence="3 4">
    <name type="scientific">Solihabitans fulvus</name>
    <dbReference type="NCBI Taxonomy" id="1892852"/>
    <lineage>
        <taxon>Bacteria</taxon>
        <taxon>Bacillati</taxon>
        <taxon>Actinomycetota</taxon>
        <taxon>Actinomycetes</taxon>
        <taxon>Pseudonocardiales</taxon>
        <taxon>Pseudonocardiaceae</taxon>
        <taxon>Solihabitans</taxon>
    </lineage>
</organism>
<dbReference type="AlphaFoldDB" id="A0A5B2WPM5"/>
<protein>
    <submittedName>
        <fullName evidence="3">Helix-turn-helix transcriptional regulator</fullName>
    </submittedName>
</protein>
<accession>A0A5B2WPM5</accession>
<dbReference type="GO" id="GO:0003677">
    <property type="term" value="F:DNA binding"/>
    <property type="evidence" value="ECO:0007669"/>
    <property type="project" value="InterPro"/>
</dbReference>
<feature type="domain" description="HTH cro/C1-type" evidence="2">
    <location>
        <begin position="38"/>
        <end position="95"/>
    </location>
</feature>
<dbReference type="OrthoDB" id="3626060at2"/>
<feature type="region of interest" description="Disordered" evidence="1">
    <location>
        <begin position="1"/>
        <end position="21"/>
    </location>
</feature>
<proteinExistence type="predicted"/>
<name>A0A5B2WPM5_9PSEU</name>
<dbReference type="Proteomes" id="UP000323454">
    <property type="component" value="Unassembled WGS sequence"/>
</dbReference>
<comment type="caution">
    <text evidence="3">The sequence shown here is derived from an EMBL/GenBank/DDBJ whole genome shotgun (WGS) entry which is preliminary data.</text>
</comment>
<dbReference type="Gene3D" id="1.10.260.40">
    <property type="entry name" value="lambda repressor-like DNA-binding domains"/>
    <property type="match status" value="1"/>
</dbReference>
<sequence length="191" mass="21247">MLAEEGIAARGQRRRGSAGAEAESAVALRRQKILGEVLRDMRKVKGWTRKVLVERMGRPVISLQTLATYELGTRECSVTRLCQICAALDVHAHEILRRVHEQLPGEEPPHGQIRLDLPAIVADNHRELRPLRDWARRRLDQMPFGAGTDLDLEPSTVESLAQLCQVTTGDLIALLRALRARSSPSAGKEKP</sequence>
<evidence type="ECO:0000259" key="2">
    <source>
        <dbReference type="PROSITE" id="PS50943"/>
    </source>
</evidence>